<evidence type="ECO:0000313" key="1">
    <source>
        <dbReference type="EMBL" id="EFY84595.1"/>
    </source>
</evidence>
<organism evidence="2">
    <name type="scientific">Metarhizium acridum (strain CQMa 102)</name>
    <dbReference type="NCBI Taxonomy" id="655827"/>
    <lineage>
        <taxon>Eukaryota</taxon>
        <taxon>Fungi</taxon>
        <taxon>Dikarya</taxon>
        <taxon>Ascomycota</taxon>
        <taxon>Pezizomycotina</taxon>
        <taxon>Sordariomycetes</taxon>
        <taxon>Hypocreomycetidae</taxon>
        <taxon>Hypocreales</taxon>
        <taxon>Clavicipitaceae</taxon>
        <taxon>Metarhizium</taxon>
    </lineage>
</organism>
<proteinExistence type="predicted"/>
<dbReference type="KEGG" id="maw:19253655"/>
<reference evidence="1 2" key="1">
    <citation type="journal article" date="2011" name="PLoS Genet.">
        <title>Genome sequencing and comparative transcriptomics of the model entomopathogenic fungi Metarhizium anisopliae and M. acridum.</title>
        <authorList>
            <person name="Gao Q."/>
            <person name="Jin K."/>
            <person name="Ying S.H."/>
            <person name="Zhang Y."/>
            <person name="Xiao G."/>
            <person name="Shang Y."/>
            <person name="Duan Z."/>
            <person name="Hu X."/>
            <person name="Xie X.Q."/>
            <person name="Zhou G."/>
            <person name="Peng G."/>
            <person name="Luo Z."/>
            <person name="Huang W."/>
            <person name="Wang B."/>
            <person name="Fang W."/>
            <person name="Wang S."/>
            <person name="Zhong Y."/>
            <person name="Ma L.J."/>
            <person name="St Leger R.J."/>
            <person name="Zhao G.P."/>
            <person name="Pei Y."/>
            <person name="Feng M.G."/>
            <person name="Xia Y."/>
            <person name="Wang C."/>
        </authorList>
    </citation>
    <scope>NUCLEOTIDE SEQUENCE [LARGE SCALE GENOMIC DNA]</scope>
    <source>
        <strain evidence="1 2">CQMa 102</strain>
    </source>
</reference>
<dbReference type="OrthoDB" id="4932992at2759"/>
<sequence>MGWDHELKEFDSCYSNVRRQLDELLADVVDGWKGDPDPKETRREELAKTICNLLEQEAEKEKKLSEAGMRRFVGELRNTFQSMITTQRDSRSSDNISYDSVIRCIRTKKPAKEKREGT</sequence>
<dbReference type="eggNOG" id="ENOG502RJBW">
    <property type="taxonomic scope" value="Eukaryota"/>
</dbReference>
<dbReference type="EMBL" id="GL698615">
    <property type="protein sequence ID" value="EFY84595.1"/>
    <property type="molecule type" value="Genomic_DNA"/>
</dbReference>
<name>E9EHJ6_METAQ</name>
<keyword evidence="2" id="KW-1185">Reference proteome</keyword>
<dbReference type="HOGENOM" id="CLU_2038587_0_0_1"/>
<dbReference type="GeneID" id="19253655"/>
<gene>
    <name evidence="1" type="ORF">MAC_09344</name>
</gene>
<dbReference type="Proteomes" id="UP000002499">
    <property type="component" value="Unassembled WGS sequence"/>
</dbReference>
<dbReference type="InParanoid" id="E9EHJ6"/>
<protein>
    <submittedName>
        <fullName evidence="1">Uncharacterized protein</fullName>
    </submittedName>
</protein>
<evidence type="ECO:0000313" key="2">
    <source>
        <dbReference type="Proteomes" id="UP000002499"/>
    </source>
</evidence>
<dbReference type="AlphaFoldDB" id="E9EHJ6"/>
<accession>E9EHJ6</accession>